<proteinExistence type="predicted"/>
<accession>Q6SFA6</accession>
<feature type="domain" description="DUF1214" evidence="1">
    <location>
        <begin position="298"/>
        <end position="368"/>
    </location>
</feature>
<name>Q6SFA6_9BACT</name>
<protein>
    <recommendedName>
        <fullName evidence="1">DUF1214 domain-containing protein</fullName>
    </recommendedName>
</protein>
<reference evidence="2" key="2">
    <citation type="submission" date="2003-12" db="EMBL/GenBank/DDBJ databases">
        <title>Monterey Bay Coastal Ocean Microbial Observatory environmental clone sequencing.</title>
        <authorList>
            <person name="DeLong E.F."/>
        </authorList>
    </citation>
    <scope>NUCLEOTIDE SEQUENCE</scope>
</reference>
<dbReference type="InterPro" id="IPR037049">
    <property type="entry name" value="DUF1214_C_sf"/>
</dbReference>
<dbReference type="Gene3D" id="2.60.120.600">
    <property type="entry name" value="Domain of unknown function DUF1214, C-terminal domain"/>
    <property type="match status" value="1"/>
</dbReference>
<dbReference type="Pfam" id="PF06742">
    <property type="entry name" value="DUF1214"/>
    <property type="match status" value="1"/>
</dbReference>
<dbReference type="AlphaFoldDB" id="Q6SFA6"/>
<dbReference type="EMBL" id="AY458648">
    <property type="protein sequence ID" value="AAR38316.1"/>
    <property type="molecule type" value="Genomic_DNA"/>
</dbReference>
<organism evidence="2">
    <name type="scientific">uncultured marine bacterium 581</name>
    <dbReference type="NCBI Taxonomy" id="257401"/>
    <lineage>
        <taxon>Bacteria</taxon>
        <taxon>environmental samples</taxon>
    </lineage>
</organism>
<evidence type="ECO:0000313" key="2">
    <source>
        <dbReference type="EMBL" id="AAR38316.1"/>
    </source>
</evidence>
<reference evidence="2" key="1">
    <citation type="submission" date="2003-11" db="EMBL/GenBank/DDBJ databases">
        <authorList>
            <person name="Heidelberg J.F."/>
            <person name="Eisen J.A."/>
            <person name="Nelson W.C."/>
            <person name="DeLong E.F."/>
        </authorList>
    </citation>
    <scope>NUCLEOTIDE SEQUENCE</scope>
</reference>
<dbReference type="SUPFAM" id="SSF160935">
    <property type="entry name" value="VPA0735-like"/>
    <property type="match status" value="1"/>
</dbReference>
<dbReference type="InterPro" id="IPR010621">
    <property type="entry name" value="DUF1214"/>
</dbReference>
<sequence>MLSIVIALIGGYVFGTLQNHHAIELPPSDWAEGIEAAQAWREFSASLEAGGALVVESAPDVQARHDGLAFIAELASASLEMKLTRGSTTQPQFTDWMSGYRKFLGDSPDALYHSAEVSSENQYVISGHRGDADYVGLTLYGRHINGWNRVSAHLTHDDIEFDTQGNFSVSVSVIRPEGARGNWLAMDKDAHLIMVRQYFHDRDQATKATLQIENLSAKPKEATEPVSLSGDLRRAAEFFNSTLQGTVTLARMMSHMPNSIEPPRDYSPDFGGVFYPTPDNEYLGGWYKLKEGEALIVEGAVPNAAYWSVSLQNRWLQSLDYEKHQTALNHRQIQTEDGQYTVIISSQKPPSGNWLDTAGRDEGLLAIRYQRVIESESPTVRLVKLANFKH</sequence>
<evidence type="ECO:0000259" key="1">
    <source>
        <dbReference type="Pfam" id="PF06742"/>
    </source>
</evidence>
<gene>
    <name evidence="2" type="ORF">MBMO_EBAC000-69B03.65</name>
</gene>